<organism evidence="2">
    <name type="scientific">Arundo donax</name>
    <name type="common">Giant reed</name>
    <name type="synonym">Donax arundinaceus</name>
    <dbReference type="NCBI Taxonomy" id="35708"/>
    <lineage>
        <taxon>Eukaryota</taxon>
        <taxon>Viridiplantae</taxon>
        <taxon>Streptophyta</taxon>
        <taxon>Embryophyta</taxon>
        <taxon>Tracheophyta</taxon>
        <taxon>Spermatophyta</taxon>
        <taxon>Magnoliopsida</taxon>
        <taxon>Liliopsida</taxon>
        <taxon>Poales</taxon>
        <taxon>Poaceae</taxon>
        <taxon>PACMAD clade</taxon>
        <taxon>Arundinoideae</taxon>
        <taxon>Arundineae</taxon>
        <taxon>Arundo</taxon>
    </lineage>
</organism>
<reference evidence="2" key="2">
    <citation type="journal article" date="2015" name="Data Brief">
        <title>Shoot transcriptome of the giant reed, Arundo donax.</title>
        <authorList>
            <person name="Barrero R.A."/>
            <person name="Guerrero F.D."/>
            <person name="Moolhuijzen P."/>
            <person name="Goolsby J.A."/>
            <person name="Tidwell J."/>
            <person name="Bellgard S.E."/>
            <person name="Bellgard M.I."/>
        </authorList>
    </citation>
    <scope>NUCLEOTIDE SEQUENCE</scope>
    <source>
        <tissue evidence="2">Shoot tissue taken approximately 20 cm above the soil surface</tissue>
    </source>
</reference>
<evidence type="ECO:0000313" key="2">
    <source>
        <dbReference type="EMBL" id="JAE33960.1"/>
    </source>
</evidence>
<accession>A0A0A9H9S6</accession>
<name>A0A0A9H9S6_ARUDO</name>
<evidence type="ECO:0000256" key="1">
    <source>
        <dbReference type="SAM" id="MobiDB-lite"/>
    </source>
</evidence>
<proteinExistence type="predicted"/>
<dbReference type="AlphaFoldDB" id="A0A0A9H9S6"/>
<dbReference type="EMBL" id="GBRH01163936">
    <property type="protein sequence ID" value="JAE33960.1"/>
    <property type="molecule type" value="Transcribed_RNA"/>
</dbReference>
<reference evidence="2" key="1">
    <citation type="submission" date="2014-09" db="EMBL/GenBank/DDBJ databases">
        <authorList>
            <person name="Magalhaes I.L.F."/>
            <person name="Oliveira U."/>
            <person name="Santos F.R."/>
            <person name="Vidigal T.H.D.A."/>
            <person name="Brescovit A.D."/>
            <person name="Santos A.J."/>
        </authorList>
    </citation>
    <scope>NUCLEOTIDE SEQUENCE</scope>
    <source>
        <tissue evidence="2">Shoot tissue taken approximately 20 cm above the soil surface</tissue>
    </source>
</reference>
<sequence>MSEQLRDSLRCIERAISQFRPIKPPSPSGDSSKERWR</sequence>
<feature type="region of interest" description="Disordered" evidence="1">
    <location>
        <begin position="16"/>
        <end position="37"/>
    </location>
</feature>
<protein>
    <submittedName>
        <fullName evidence="2">Uncharacterized protein</fullName>
    </submittedName>
</protein>